<dbReference type="EMBL" id="MSTR01000002">
    <property type="protein sequence ID" value="ONN44369.1"/>
    <property type="molecule type" value="Genomic_DNA"/>
</dbReference>
<dbReference type="AlphaFoldDB" id="A0A1V2ULL9"/>
<sequence>MLDEQKKHEFEKRVDMLALSLALKPNDKNFDQNDDYKLLISTYIKMLEQDQDDFFIDRNSKQNIIRSLERTKAYFDFTEENQLRASLEKLVNDDPTDFMLFPMVVPLSEDINVYQHLMGFVVYKKEHDFTVLTVDKMTKL</sequence>
<evidence type="ECO:0000313" key="4">
    <source>
        <dbReference type="Proteomes" id="UP000557857"/>
    </source>
</evidence>
<name>A0A1V2ULL9_ENTMU</name>
<comment type="caution">
    <text evidence="2">The sequence shown here is derived from an EMBL/GenBank/DDBJ whole genome shotgun (WGS) entry which is preliminary data.</text>
</comment>
<dbReference type="Proteomes" id="UP000557857">
    <property type="component" value="Unassembled WGS sequence"/>
</dbReference>
<reference evidence="2 3" key="1">
    <citation type="submission" date="2016-12" db="EMBL/GenBank/DDBJ databases">
        <authorList>
            <person name="Song W.-J."/>
            <person name="Kurnit D.M."/>
        </authorList>
    </citation>
    <scope>NUCLEOTIDE SEQUENCE [LARGE SCALE GENOMIC DNA]</scope>
    <source>
        <strain evidence="2 3">CGB1038-1_S1</strain>
    </source>
</reference>
<reference evidence="1 4" key="2">
    <citation type="submission" date="2020-04" db="EMBL/GenBank/DDBJ databases">
        <authorList>
            <person name="Abaymova A."/>
            <person name="Teymurazov M."/>
            <person name="Tazyna O."/>
            <person name="Chatushin Y."/>
            <person name="Svetoch E."/>
            <person name="Pereligyn V."/>
            <person name="Pohylenko V."/>
            <person name="Platonov M."/>
            <person name="Kartsev N."/>
            <person name="Skryabin Y."/>
            <person name="Sizova A."/>
            <person name="Solomentsev V."/>
            <person name="Kislichkina A."/>
            <person name="Bogun A."/>
        </authorList>
    </citation>
    <scope>NUCLEOTIDE SEQUENCE [LARGE SCALE GENOMIC DNA]</scope>
    <source>
        <strain evidence="1">SCPM-O-B-8398</strain>
        <strain evidence="4">SCPM-O-B-8398 (E28)</strain>
    </source>
</reference>
<protein>
    <submittedName>
        <fullName evidence="2">Uncharacterized protein</fullName>
    </submittedName>
</protein>
<proteinExistence type="predicted"/>
<accession>A0A1V2ULL9</accession>
<dbReference type="EMBL" id="JABCAG010000002">
    <property type="protein sequence ID" value="NMP57059.1"/>
    <property type="molecule type" value="Genomic_DNA"/>
</dbReference>
<dbReference type="OrthoDB" id="2195100at2"/>
<gene>
    <name evidence="2" type="ORF">BTN92_02815</name>
    <name evidence="1" type="ORF">HI921_01050</name>
</gene>
<evidence type="ECO:0000313" key="2">
    <source>
        <dbReference type="EMBL" id="ONN44369.1"/>
    </source>
</evidence>
<organism evidence="2 3">
    <name type="scientific">Enterococcus mundtii</name>
    <dbReference type="NCBI Taxonomy" id="53346"/>
    <lineage>
        <taxon>Bacteria</taxon>
        <taxon>Bacillati</taxon>
        <taxon>Bacillota</taxon>
        <taxon>Bacilli</taxon>
        <taxon>Lactobacillales</taxon>
        <taxon>Enterococcaceae</taxon>
        <taxon>Enterococcus</taxon>
    </lineage>
</organism>
<evidence type="ECO:0000313" key="1">
    <source>
        <dbReference type="EMBL" id="NMP57059.1"/>
    </source>
</evidence>
<dbReference type="RefSeq" id="WP_062805863.1">
    <property type="nucleotide sequence ID" value="NZ_CABMMO010000002.1"/>
</dbReference>
<dbReference type="Proteomes" id="UP000189299">
    <property type="component" value="Unassembled WGS sequence"/>
</dbReference>
<evidence type="ECO:0000313" key="3">
    <source>
        <dbReference type="Proteomes" id="UP000189299"/>
    </source>
</evidence>